<organism evidence="7 8">
    <name type="scientific">Legionella drozanskii LLAP-1</name>
    <dbReference type="NCBI Taxonomy" id="1212489"/>
    <lineage>
        <taxon>Bacteria</taxon>
        <taxon>Pseudomonadati</taxon>
        <taxon>Pseudomonadota</taxon>
        <taxon>Gammaproteobacteria</taxon>
        <taxon>Legionellales</taxon>
        <taxon>Legionellaceae</taxon>
        <taxon>Legionella</taxon>
    </lineage>
</organism>
<evidence type="ECO:0000256" key="6">
    <source>
        <dbReference type="SAM" id="Phobius"/>
    </source>
</evidence>
<reference evidence="7 8" key="1">
    <citation type="submission" date="2015-11" db="EMBL/GenBank/DDBJ databases">
        <title>Genomic analysis of 38 Legionella species identifies large and diverse effector repertoires.</title>
        <authorList>
            <person name="Burstein D."/>
            <person name="Amaro F."/>
            <person name="Zusman T."/>
            <person name="Lifshitz Z."/>
            <person name="Cohen O."/>
            <person name="Gilbert J.A."/>
            <person name="Pupko T."/>
            <person name="Shuman H.A."/>
            <person name="Segal G."/>
        </authorList>
    </citation>
    <scope>NUCLEOTIDE SEQUENCE [LARGE SCALE GENOMIC DNA]</scope>
    <source>
        <strain evidence="7 8">ATCC 700990</strain>
    </source>
</reference>
<dbReference type="PATRIC" id="fig|1212489.4.peg.1841"/>
<sequence>MTLVYFNGLMLGLSLIMALGPQNVFLIRQGALRKHALLSAIICFFCDIILVCASVAGLNQMLKLHPTLQIWVTWFGVAFLLYYGTKAFKQAFSKHTEQTVREQKNTNRLQIVMLALGFSLLNPHAIIDSLVIIGSGSRQFPEHPQAFLLGVISASFLWFTSLTVTTHYFSEILSRISVWRRIEFSSGLLMVFLSLKLASGQF</sequence>
<dbReference type="AlphaFoldDB" id="A0A0W0SXS3"/>
<feature type="transmembrane region" description="Helical" evidence="6">
    <location>
        <begin position="6"/>
        <end position="25"/>
    </location>
</feature>
<dbReference type="STRING" id="1212489.Ldro_1739"/>
<evidence type="ECO:0000256" key="2">
    <source>
        <dbReference type="ARBA" id="ARBA00022475"/>
    </source>
</evidence>
<feature type="transmembrane region" description="Helical" evidence="6">
    <location>
        <begin position="111"/>
        <end position="134"/>
    </location>
</feature>
<feature type="transmembrane region" description="Helical" evidence="6">
    <location>
        <begin position="146"/>
        <end position="170"/>
    </location>
</feature>
<dbReference type="EMBL" id="LNXY01000020">
    <property type="protein sequence ID" value="KTC88120.1"/>
    <property type="molecule type" value="Genomic_DNA"/>
</dbReference>
<feature type="transmembrane region" description="Helical" evidence="6">
    <location>
        <begin position="37"/>
        <end position="56"/>
    </location>
</feature>
<evidence type="ECO:0000313" key="7">
    <source>
        <dbReference type="EMBL" id="KTC88120.1"/>
    </source>
</evidence>
<gene>
    <name evidence="7" type="ORF">Ldro_1739</name>
</gene>
<evidence type="ECO:0000256" key="5">
    <source>
        <dbReference type="ARBA" id="ARBA00023136"/>
    </source>
</evidence>
<protein>
    <submittedName>
        <fullName evidence="7">LysE family transporter</fullName>
    </submittedName>
</protein>
<dbReference type="GO" id="GO:0005886">
    <property type="term" value="C:plasma membrane"/>
    <property type="evidence" value="ECO:0007669"/>
    <property type="project" value="UniProtKB-SubCell"/>
</dbReference>
<dbReference type="PANTHER" id="PTHR30086">
    <property type="entry name" value="ARGININE EXPORTER PROTEIN ARGO"/>
    <property type="match status" value="1"/>
</dbReference>
<comment type="subcellular location">
    <subcellularLocation>
        <location evidence="1">Cell membrane</location>
        <topology evidence="1">Multi-pass membrane protein</topology>
    </subcellularLocation>
</comment>
<name>A0A0W0SXS3_9GAMM</name>
<dbReference type="RefSeq" id="WP_238583993.1">
    <property type="nucleotide sequence ID" value="NZ_CAAAIU010000013.1"/>
</dbReference>
<evidence type="ECO:0000256" key="1">
    <source>
        <dbReference type="ARBA" id="ARBA00004651"/>
    </source>
</evidence>
<dbReference type="InterPro" id="IPR001123">
    <property type="entry name" value="LeuE-type"/>
</dbReference>
<dbReference type="PANTHER" id="PTHR30086:SF20">
    <property type="entry name" value="ARGININE EXPORTER PROTEIN ARGO-RELATED"/>
    <property type="match status" value="1"/>
</dbReference>
<keyword evidence="8" id="KW-1185">Reference proteome</keyword>
<keyword evidence="4 6" id="KW-1133">Transmembrane helix</keyword>
<evidence type="ECO:0000313" key="8">
    <source>
        <dbReference type="Proteomes" id="UP000054736"/>
    </source>
</evidence>
<keyword evidence="5 6" id="KW-0472">Membrane</keyword>
<accession>A0A0W0SXS3</accession>
<comment type="caution">
    <text evidence="7">The sequence shown here is derived from an EMBL/GenBank/DDBJ whole genome shotgun (WGS) entry which is preliminary data.</text>
</comment>
<keyword evidence="3 6" id="KW-0812">Transmembrane</keyword>
<proteinExistence type="predicted"/>
<feature type="transmembrane region" description="Helical" evidence="6">
    <location>
        <begin position="68"/>
        <end position="85"/>
    </location>
</feature>
<dbReference type="Proteomes" id="UP000054736">
    <property type="component" value="Unassembled WGS sequence"/>
</dbReference>
<evidence type="ECO:0000256" key="4">
    <source>
        <dbReference type="ARBA" id="ARBA00022989"/>
    </source>
</evidence>
<dbReference type="Pfam" id="PF01810">
    <property type="entry name" value="LysE"/>
    <property type="match status" value="1"/>
</dbReference>
<evidence type="ECO:0000256" key="3">
    <source>
        <dbReference type="ARBA" id="ARBA00022692"/>
    </source>
</evidence>
<keyword evidence="2" id="KW-1003">Cell membrane</keyword>
<dbReference type="GO" id="GO:0015171">
    <property type="term" value="F:amino acid transmembrane transporter activity"/>
    <property type="evidence" value="ECO:0007669"/>
    <property type="project" value="TreeGrafter"/>
</dbReference>